<feature type="signal peptide" evidence="5">
    <location>
        <begin position="1"/>
        <end position="18"/>
    </location>
</feature>
<dbReference type="InterPro" id="IPR012910">
    <property type="entry name" value="Plug_dom"/>
</dbReference>
<feature type="chain" id="PRO_5045880386" evidence="5">
    <location>
        <begin position="19"/>
        <end position="656"/>
    </location>
</feature>
<keyword evidence="8" id="KW-0675">Receptor</keyword>
<evidence type="ECO:0000256" key="4">
    <source>
        <dbReference type="RuleBase" id="RU003357"/>
    </source>
</evidence>
<keyword evidence="9" id="KW-1185">Reference proteome</keyword>
<dbReference type="InterPro" id="IPR000531">
    <property type="entry name" value="Beta-barrel_TonB"/>
</dbReference>
<sequence length="656" mass="74004">MRRIVCLLFLMPLTVASADDSAPFIVVESAPANAAATLDPAKATGPVRVIPRSEFENRTANLADVLSEQTGVQIRQSGGLGSYSSVSLRGSTAQQVQVVVDGMLLNDPVTGGVDMGKLGLHDVSRIQVYPNSAPTQFAQAGIGGVVVLETLGKDIEGSTRLNLGAGSFNTYKMGLFDSGSHKDVYYWLSLDRQSSDNDFEYPNSRNWFNPNDGANTKRRNAEYEQDAVSTKLGWEINNTSKLNALIQYNDNEQNVPSIQNWRNNKAFLTNETLRTQLHYQQQGWMDGKIHSSHRLIWSDTNERYNNATGLVGLGTTDVYTDTDQLGMVNTLTWLLGNHTLSTTADVAHYNYQQHDKLGSDLPDKRERLQIAAVLSHQWLSSNSRWRSQVSLRQYRVDDDSDETLGNGTITKTSNTDRYNSWQLGLSHYFADNWEISAGLARQVRVPTLQELYGQQGLFVGNTDLQAEESLNYEITLRTDQGWGHVELTGFYRDLDPAVSAIYDARGVGRYTNLSAHIYGTEVDASWRIDHWWEVYANATLQESENTDNSVSDRYEHRLPGIYHESFVAGSRWHIRPFRFDISYSYDDKLYYDAANRLTADTRTLVNASASWTKIWANRSESEIALELRNITNEVYQDFSRFPGPGRSWFVNMKHHF</sequence>
<comment type="caution">
    <text evidence="8">The sequence shown here is derived from an EMBL/GenBank/DDBJ whole genome shotgun (WGS) entry which is preliminary data.</text>
</comment>
<feature type="domain" description="TonB-dependent receptor-like beta-barrel" evidence="6">
    <location>
        <begin position="209"/>
        <end position="630"/>
    </location>
</feature>
<proteinExistence type="inferred from homology"/>
<keyword evidence="3" id="KW-0813">Transport</keyword>
<evidence type="ECO:0000256" key="3">
    <source>
        <dbReference type="PROSITE-ProRule" id="PRU01360"/>
    </source>
</evidence>
<gene>
    <name evidence="8" type="ORF">KO508_01695</name>
</gene>
<dbReference type="Pfam" id="PF00593">
    <property type="entry name" value="TonB_dep_Rec_b-barrel"/>
    <property type="match status" value="1"/>
</dbReference>
<dbReference type="Proteomes" id="UP000753376">
    <property type="component" value="Unassembled WGS sequence"/>
</dbReference>
<dbReference type="PROSITE" id="PS52016">
    <property type="entry name" value="TONB_DEPENDENT_REC_3"/>
    <property type="match status" value="1"/>
</dbReference>
<dbReference type="PANTHER" id="PTHR30069:SF29">
    <property type="entry name" value="HEMOGLOBIN AND HEMOGLOBIN-HAPTOGLOBIN-BINDING PROTEIN 1-RELATED"/>
    <property type="match status" value="1"/>
</dbReference>
<keyword evidence="3" id="KW-0812">Transmembrane</keyword>
<evidence type="ECO:0000313" key="9">
    <source>
        <dbReference type="Proteomes" id="UP000753376"/>
    </source>
</evidence>
<keyword evidence="3" id="KW-1134">Transmembrane beta strand</keyword>
<name>A0ABS6A6B3_9GAMM</name>
<keyword evidence="2 5" id="KW-0732">Signal</keyword>
<dbReference type="RefSeq" id="WP_216006610.1">
    <property type="nucleotide sequence ID" value="NZ_JAHKPV010000001.1"/>
</dbReference>
<organism evidence="8 9">
    <name type="scientific">Marinobacter salexigens</name>
    <dbReference type="NCBI Taxonomy" id="1925763"/>
    <lineage>
        <taxon>Bacteria</taxon>
        <taxon>Pseudomonadati</taxon>
        <taxon>Pseudomonadota</taxon>
        <taxon>Gammaproteobacteria</taxon>
        <taxon>Pseudomonadales</taxon>
        <taxon>Marinobacteraceae</taxon>
        <taxon>Marinobacter</taxon>
    </lineage>
</organism>
<feature type="domain" description="TonB-dependent receptor plug" evidence="7">
    <location>
        <begin position="41"/>
        <end position="145"/>
    </location>
</feature>
<evidence type="ECO:0000313" key="8">
    <source>
        <dbReference type="EMBL" id="MBU2872707.1"/>
    </source>
</evidence>
<protein>
    <submittedName>
        <fullName evidence="8">TonB-dependent receptor</fullName>
    </submittedName>
</protein>
<keyword evidence="3 4" id="KW-0472">Membrane</keyword>
<dbReference type="PANTHER" id="PTHR30069">
    <property type="entry name" value="TONB-DEPENDENT OUTER MEMBRANE RECEPTOR"/>
    <property type="match status" value="1"/>
</dbReference>
<accession>A0ABS6A6B3</accession>
<evidence type="ECO:0000259" key="7">
    <source>
        <dbReference type="Pfam" id="PF07715"/>
    </source>
</evidence>
<evidence type="ECO:0000256" key="2">
    <source>
        <dbReference type="ARBA" id="ARBA00022729"/>
    </source>
</evidence>
<dbReference type="InterPro" id="IPR039426">
    <property type="entry name" value="TonB-dep_rcpt-like"/>
</dbReference>
<comment type="similarity">
    <text evidence="1">Belongs to the TonB-dependent receptor family. Hemoglobin/haptoglobin binding protein subfamily.</text>
</comment>
<dbReference type="EMBL" id="JAHKPV010000001">
    <property type="protein sequence ID" value="MBU2872707.1"/>
    <property type="molecule type" value="Genomic_DNA"/>
</dbReference>
<keyword evidence="4" id="KW-0798">TonB box</keyword>
<dbReference type="Pfam" id="PF07715">
    <property type="entry name" value="Plug"/>
    <property type="match status" value="1"/>
</dbReference>
<comment type="subcellular location">
    <subcellularLocation>
        <location evidence="3">Cell outer membrane</location>
        <topology evidence="3">Multi-pass membrane protein</topology>
    </subcellularLocation>
</comment>
<evidence type="ECO:0000256" key="5">
    <source>
        <dbReference type="SAM" id="SignalP"/>
    </source>
</evidence>
<evidence type="ECO:0000259" key="6">
    <source>
        <dbReference type="Pfam" id="PF00593"/>
    </source>
</evidence>
<keyword evidence="3" id="KW-0998">Cell outer membrane</keyword>
<evidence type="ECO:0000256" key="1">
    <source>
        <dbReference type="ARBA" id="ARBA00008143"/>
    </source>
</evidence>
<reference evidence="8 9" key="1">
    <citation type="submission" date="2021-05" db="EMBL/GenBank/DDBJ databases">
        <title>Draft genomes of bacteria isolated from model marine particles.</title>
        <authorList>
            <person name="Datta M.S."/>
            <person name="Schwartzman J.A."/>
            <person name="Enke T.N."/>
            <person name="Saavedra J."/>
            <person name="Cermak N."/>
            <person name="Cordero O.X."/>
        </authorList>
    </citation>
    <scope>NUCLEOTIDE SEQUENCE [LARGE SCALE GENOMIC DNA]</scope>
    <source>
        <strain evidence="8 9">D2M19</strain>
    </source>
</reference>